<organism evidence="2 3">
    <name type="scientific">Colletotrichum spaethianum</name>
    <dbReference type="NCBI Taxonomy" id="700344"/>
    <lineage>
        <taxon>Eukaryota</taxon>
        <taxon>Fungi</taxon>
        <taxon>Dikarya</taxon>
        <taxon>Ascomycota</taxon>
        <taxon>Pezizomycotina</taxon>
        <taxon>Sordariomycetes</taxon>
        <taxon>Hypocreomycetidae</taxon>
        <taxon>Glomerellales</taxon>
        <taxon>Glomerellaceae</taxon>
        <taxon>Colletotrichum</taxon>
        <taxon>Colletotrichum spaethianum species complex</taxon>
    </lineage>
</organism>
<evidence type="ECO:0000256" key="1">
    <source>
        <dbReference type="SAM" id="MobiDB-lite"/>
    </source>
</evidence>
<proteinExistence type="predicted"/>
<sequence length="142" mass="15458">MGAVWRYDAGAGAGTAVRARVAAVAAAAAAVVDQDPRFDPMQDGKDESEREKLTLKCRAQVAVARGQGPKEYDEGEGEWRAVGNQGKTDRRRSNRRGVDTDEKGKAQVVEELAWLWLVQLLWESNVARQDTDTLAGGLFLAT</sequence>
<feature type="region of interest" description="Disordered" evidence="1">
    <location>
        <begin position="66"/>
        <end position="103"/>
    </location>
</feature>
<dbReference type="EMBL" id="BQXU01000007">
    <property type="protein sequence ID" value="GKT43338.1"/>
    <property type="molecule type" value="Genomic_DNA"/>
</dbReference>
<evidence type="ECO:0000313" key="2">
    <source>
        <dbReference type="EMBL" id="GKT43338.1"/>
    </source>
</evidence>
<dbReference type="AlphaFoldDB" id="A0AA37LBN1"/>
<dbReference type="GeneID" id="73324321"/>
<reference evidence="2 3" key="1">
    <citation type="submission" date="2022-03" db="EMBL/GenBank/DDBJ databases">
        <title>Genome data of Colletotrichum spp.</title>
        <authorList>
            <person name="Utami Y.D."/>
            <person name="Hiruma K."/>
        </authorList>
    </citation>
    <scope>NUCLEOTIDE SEQUENCE [LARGE SCALE GENOMIC DNA]</scope>
    <source>
        <strain evidence="2 3">MAFF 239500</strain>
    </source>
</reference>
<comment type="caution">
    <text evidence="2">The sequence shown here is derived from an EMBL/GenBank/DDBJ whole genome shotgun (WGS) entry which is preliminary data.</text>
</comment>
<gene>
    <name evidence="2" type="ORF">ColSpa_03519</name>
</gene>
<name>A0AA37LBN1_9PEZI</name>
<dbReference type="Proteomes" id="UP001055115">
    <property type="component" value="Unassembled WGS sequence"/>
</dbReference>
<evidence type="ECO:0000313" key="3">
    <source>
        <dbReference type="Proteomes" id="UP001055115"/>
    </source>
</evidence>
<accession>A0AA37LBN1</accession>
<keyword evidence="3" id="KW-1185">Reference proteome</keyword>
<protein>
    <submittedName>
        <fullName evidence="2">Uncharacterized protein</fullName>
    </submittedName>
</protein>
<dbReference type="RefSeq" id="XP_049125688.1">
    <property type="nucleotide sequence ID" value="XM_049269731.1"/>
</dbReference>